<dbReference type="Pfam" id="PF00005">
    <property type="entry name" value="ABC_tran"/>
    <property type="match status" value="1"/>
</dbReference>
<evidence type="ECO:0000259" key="6">
    <source>
        <dbReference type="PROSITE" id="PS50893"/>
    </source>
</evidence>
<protein>
    <submittedName>
        <fullName evidence="7">Peptide ABC transporter ATP-binding protein</fullName>
    </submittedName>
</protein>
<dbReference type="Proteomes" id="UP000003645">
    <property type="component" value="Chromosome"/>
</dbReference>
<gene>
    <name evidence="7" type="ORF">LBLM1_01025</name>
</gene>
<evidence type="ECO:0000256" key="3">
    <source>
        <dbReference type="ARBA" id="ARBA00022741"/>
    </source>
</evidence>
<keyword evidence="5" id="KW-0029">Amino-acid transport</keyword>
<evidence type="ECO:0000256" key="4">
    <source>
        <dbReference type="ARBA" id="ARBA00022840"/>
    </source>
</evidence>
<keyword evidence="3" id="KW-0547">Nucleotide-binding</keyword>
<dbReference type="FunFam" id="3.40.50.300:FF:000032">
    <property type="entry name" value="Export ABC transporter ATP-binding protein"/>
    <property type="match status" value="1"/>
</dbReference>
<dbReference type="OrthoDB" id="9791546at2"/>
<dbReference type="InterPro" id="IPR027417">
    <property type="entry name" value="P-loop_NTPase"/>
</dbReference>
<dbReference type="KEGG" id="lmu:LBLM1_01025"/>
<dbReference type="SUPFAM" id="SSF52540">
    <property type="entry name" value="P-loop containing nucleoside triphosphate hydrolases"/>
    <property type="match status" value="1"/>
</dbReference>
<dbReference type="GO" id="GO:0098796">
    <property type="term" value="C:membrane protein complex"/>
    <property type="evidence" value="ECO:0007669"/>
    <property type="project" value="UniProtKB-ARBA"/>
</dbReference>
<dbReference type="CDD" id="cd03255">
    <property type="entry name" value="ABC_MJ0796_LolCDE_FtsE"/>
    <property type="match status" value="1"/>
</dbReference>
<dbReference type="InterPro" id="IPR003593">
    <property type="entry name" value="AAA+_ATPase"/>
</dbReference>
<organism evidence="7 8">
    <name type="scientific">Limosilactobacillus mucosae LM1</name>
    <dbReference type="NCBI Taxonomy" id="1130798"/>
    <lineage>
        <taxon>Bacteria</taxon>
        <taxon>Bacillati</taxon>
        <taxon>Bacillota</taxon>
        <taxon>Bacilli</taxon>
        <taxon>Lactobacillales</taxon>
        <taxon>Lactobacillaceae</taxon>
        <taxon>Limosilactobacillus</taxon>
    </lineage>
</organism>
<dbReference type="GO" id="GO:0022857">
    <property type="term" value="F:transmembrane transporter activity"/>
    <property type="evidence" value="ECO:0007669"/>
    <property type="project" value="UniProtKB-ARBA"/>
</dbReference>
<dbReference type="SMART" id="SM00382">
    <property type="entry name" value="AAA"/>
    <property type="match status" value="1"/>
</dbReference>
<evidence type="ECO:0000256" key="2">
    <source>
        <dbReference type="ARBA" id="ARBA00022448"/>
    </source>
</evidence>
<dbReference type="GO" id="GO:0016887">
    <property type="term" value="F:ATP hydrolysis activity"/>
    <property type="evidence" value="ECO:0007669"/>
    <property type="project" value="InterPro"/>
</dbReference>
<name>A0A0D4CMS3_LIMMU</name>
<reference evidence="7 8" key="1">
    <citation type="journal article" date="2012" name="J. Bacteriol.">
        <title>Genome sequence of Lactobacillus mucosae LM1, isolated from piglet feces.</title>
        <authorList>
            <person name="Lee J.H."/>
            <person name="Valeriano V.D."/>
            <person name="Shin Y.R."/>
            <person name="Chae J.P."/>
            <person name="Kim G.B."/>
            <person name="Ham J.S."/>
            <person name="Chun J."/>
            <person name="Kang D.K."/>
        </authorList>
    </citation>
    <scope>NUCLEOTIDE SEQUENCE [LARGE SCALE GENOMIC DNA]</scope>
    <source>
        <strain evidence="7 8">LM1</strain>
    </source>
</reference>
<dbReference type="PANTHER" id="PTHR42798">
    <property type="entry name" value="LIPOPROTEIN-RELEASING SYSTEM ATP-BINDING PROTEIN LOLD"/>
    <property type="match status" value="1"/>
</dbReference>
<dbReference type="InterPro" id="IPR017911">
    <property type="entry name" value="MacB-like_ATP-bd"/>
</dbReference>
<dbReference type="PANTHER" id="PTHR42798:SF2">
    <property type="entry name" value="ABC TRANSPORTER ATP-BINDING PROTEIN MG467-RELATED"/>
    <property type="match status" value="1"/>
</dbReference>
<dbReference type="GO" id="GO:0006865">
    <property type="term" value="P:amino acid transport"/>
    <property type="evidence" value="ECO:0007669"/>
    <property type="project" value="UniProtKB-KW"/>
</dbReference>
<dbReference type="InterPro" id="IPR017871">
    <property type="entry name" value="ABC_transporter-like_CS"/>
</dbReference>
<dbReference type="PROSITE" id="PS00211">
    <property type="entry name" value="ABC_TRANSPORTER_1"/>
    <property type="match status" value="1"/>
</dbReference>
<accession>A0A0D4CMS3</accession>
<keyword evidence="4 7" id="KW-0067">ATP-binding</keyword>
<keyword evidence="2" id="KW-0813">Transport</keyword>
<dbReference type="InterPro" id="IPR003439">
    <property type="entry name" value="ABC_transporter-like_ATP-bd"/>
</dbReference>
<comment type="similarity">
    <text evidence="1">Belongs to the ABC transporter superfamily.</text>
</comment>
<dbReference type="STRING" id="1130798.LBLM1_01025"/>
<dbReference type="GO" id="GO:0005524">
    <property type="term" value="F:ATP binding"/>
    <property type="evidence" value="ECO:0007669"/>
    <property type="project" value="UniProtKB-KW"/>
</dbReference>
<dbReference type="RefSeq" id="WP_033934777.1">
    <property type="nucleotide sequence ID" value="NZ_CP011013.1"/>
</dbReference>
<evidence type="ECO:0000313" key="7">
    <source>
        <dbReference type="EMBL" id="AJT51403.1"/>
    </source>
</evidence>
<evidence type="ECO:0000256" key="1">
    <source>
        <dbReference type="ARBA" id="ARBA00005417"/>
    </source>
</evidence>
<keyword evidence="8" id="KW-1185">Reference proteome</keyword>
<sequence length="228" mass="25440">MIRLEHVNKYYGQGATRFHVLHDINLQVAAGELMAIIGESGSGKSTLINIIGFLDDDFEGNYFYNDQAIHDYTRADFAKLRNQHVGFVFQNFKLIRDISIAENVILPLLYAGVGRRQAKKTAARVLSRVGLGGYDDKLPTELSGGQQQRVSIARAIIANPDFLIADEPTGALDTKTSQEIMDLFKQLNQTQHTTIIMVTHDPRVAEQCERVVKIIDGRIVDDRKVGAN</sequence>
<proteinExistence type="inferred from homology"/>
<feature type="domain" description="ABC transporter" evidence="6">
    <location>
        <begin position="2"/>
        <end position="228"/>
    </location>
</feature>
<dbReference type="HOGENOM" id="CLU_000604_1_22_9"/>
<dbReference type="Gene3D" id="3.40.50.300">
    <property type="entry name" value="P-loop containing nucleotide triphosphate hydrolases"/>
    <property type="match status" value="1"/>
</dbReference>
<evidence type="ECO:0000313" key="8">
    <source>
        <dbReference type="Proteomes" id="UP000003645"/>
    </source>
</evidence>
<dbReference type="EMBL" id="CP011013">
    <property type="protein sequence ID" value="AJT51403.1"/>
    <property type="molecule type" value="Genomic_DNA"/>
</dbReference>
<dbReference type="AlphaFoldDB" id="A0A0D4CMS3"/>
<dbReference type="PROSITE" id="PS50893">
    <property type="entry name" value="ABC_TRANSPORTER_2"/>
    <property type="match status" value="1"/>
</dbReference>
<evidence type="ECO:0000256" key="5">
    <source>
        <dbReference type="ARBA" id="ARBA00022970"/>
    </source>
</evidence>